<keyword evidence="2" id="KW-1133">Transmembrane helix</keyword>
<feature type="compositionally biased region" description="Basic and acidic residues" evidence="1">
    <location>
        <begin position="366"/>
        <end position="380"/>
    </location>
</feature>
<keyword evidence="2" id="KW-0812">Transmembrane</keyword>
<feature type="domain" description="Farnesoic acid O-methyl transferase" evidence="3">
    <location>
        <begin position="57"/>
        <end position="159"/>
    </location>
</feature>
<evidence type="ECO:0000313" key="4">
    <source>
        <dbReference type="EMBL" id="KAK2191822.1"/>
    </source>
</evidence>
<comment type="caution">
    <text evidence="4">The sequence shown here is derived from an EMBL/GenBank/DDBJ whole genome shotgun (WGS) entry which is preliminary data.</text>
</comment>
<evidence type="ECO:0000313" key="5">
    <source>
        <dbReference type="Proteomes" id="UP001209878"/>
    </source>
</evidence>
<dbReference type="EMBL" id="JAODUO010000044">
    <property type="protein sequence ID" value="KAK2191822.1"/>
    <property type="molecule type" value="Genomic_DNA"/>
</dbReference>
<gene>
    <name evidence="4" type="ORF">NP493_44g02031</name>
</gene>
<reference evidence="4" key="1">
    <citation type="journal article" date="2023" name="Mol. Biol. Evol.">
        <title>Third-Generation Sequencing Reveals the Adaptive Role of the Epigenome in Three Deep-Sea Polychaetes.</title>
        <authorList>
            <person name="Perez M."/>
            <person name="Aroh O."/>
            <person name="Sun Y."/>
            <person name="Lan Y."/>
            <person name="Juniper S.K."/>
            <person name="Young C.R."/>
            <person name="Angers B."/>
            <person name="Qian P.Y."/>
        </authorList>
    </citation>
    <scope>NUCLEOTIDE SEQUENCE</scope>
    <source>
        <strain evidence="4">R07B-5</strain>
    </source>
</reference>
<feature type="transmembrane region" description="Helical" evidence="2">
    <location>
        <begin position="330"/>
        <end position="353"/>
    </location>
</feature>
<evidence type="ECO:0000259" key="3">
    <source>
        <dbReference type="Pfam" id="PF12248"/>
    </source>
</evidence>
<organism evidence="4 5">
    <name type="scientific">Ridgeia piscesae</name>
    <name type="common">Tubeworm</name>
    <dbReference type="NCBI Taxonomy" id="27915"/>
    <lineage>
        <taxon>Eukaryota</taxon>
        <taxon>Metazoa</taxon>
        <taxon>Spiralia</taxon>
        <taxon>Lophotrochozoa</taxon>
        <taxon>Annelida</taxon>
        <taxon>Polychaeta</taxon>
        <taxon>Sedentaria</taxon>
        <taxon>Canalipalpata</taxon>
        <taxon>Sabellida</taxon>
        <taxon>Siboglinidae</taxon>
        <taxon>Ridgeia</taxon>
    </lineage>
</organism>
<name>A0AAD9PC21_RIDPI</name>
<proteinExistence type="predicted"/>
<dbReference type="Proteomes" id="UP001209878">
    <property type="component" value="Unassembled WGS sequence"/>
</dbReference>
<sequence>MPHAVTALSISTNQSRGDWMFDADRGDFVLLTTQAGDANLKWLQLLPGSNWTYLQVAGSDVNVTLSERYRDTSKVYVITLGSQKDIIELWRDSESIAEAHAPNLLELQTLKDFWVSWESGRIQIGQGRFRGQRTVIDFEDQRPYDVSAIALSGANKAEWKLLLDQAEELTYQTYSTRDFDQQLWMTARHTTSEQFTVTACDSAYVALNSLRHDVGSRNSYVLRIQDDQNMTSLWSGDMNVKYAEAVTPGLLSCETETSLWMSWQGGHIVLGEGDRVGRRVILSYQDLDALPVSALCVSTDGNTGLWRFPLAKPYLEPLPERPSNALSGGAIAGAVIGFIALLALFGLVVFLVFRPPERLQPFLRPRPGDGETPVDAHSRSFDNPISFKDISANENAE</sequence>
<dbReference type="InterPro" id="IPR022041">
    <property type="entry name" value="Methyltransf_FA"/>
</dbReference>
<dbReference type="AlphaFoldDB" id="A0AAD9PC21"/>
<evidence type="ECO:0000256" key="1">
    <source>
        <dbReference type="SAM" id="MobiDB-lite"/>
    </source>
</evidence>
<feature type="region of interest" description="Disordered" evidence="1">
    <location>
        <begin position="362"/>
        <end position="397"/>
    </location>
</feature>
<feature type="domain" description="Farnesoic acid O-methyl transferase" evidence="3">
    <location>
        <begin position="188"/>
        <end position="308"/>
    </location>
</feature>
<evidence type="ECO:0000256" key="2">
    <source>
        <dbReference type="SAM" id="Phobius"/>
    </source>
</evidence>
<keyword evidence="5" id="KW-1185">Reference proteome</keyword>
<dbReference type="CDD" id="cd12087">
    <property type="entry name" value="TM_EGFR-like"/>
    <property type="match status" value="1"/>
</dbReference>
<keyword evidence="2" id="KW-0472">Membrane</keyword>
<dbReference type="Pfam" id="PF12248">
    <property type="entry name" value="Methyltransf_FA"/>
    <property type="match status" value="2"/>
</dbReference>
<protein>
    <recommendedName>
        <fullName evidence="3">Farnesoic acid O-methyl transferase domain-containing protein</fullName>
    </recommendedName>
</protein>
<accession>A0AAD9PC21</accession>